<evidence type="ECO:0000256" key="3">
    <source>
        <dbReference type="ARBA" id="ARBA00022691"/>
    </source>
</evidence>
<proteinExistence type="inferred from homology"/>
<feature type="active site" description="Nucleophile" evidence="5">
    <location>
        <position position="248"/>
    </location>
</feature>
<dbReference type="Pfam" id="PF01189">
    <property type="entry name" value="Methyltr_RsmB-F"/>
    <property type="match status" value="1"/>
</dbReference>
<evidence type="ECO:0000256" key="2">
    <source>
        <dbReference type="ARBA" id="ARBA00022679"/>
    </source>
</evidence>
<evidence type="ECO:0000313" key="7">
    <source>
        <dbReference type="EMBL" id="GAA4472345.1"/>
    </source>
</evidence>
<dbReference type="InterPro" id="IPR001678">
    <property type="entry name" value="MeTrfase_RsmB-F_NOP2_dom"/>
</dbReference>
<comment type="caution">
    <text evidence="7">The sequence shown here is derived from an EMBL/GenBank/DDBJ whole genome shotgun (WGS) entry which is preliminary data.</text>
</comment>
<feature type="binding site" evidence="5">
    <location>
        <position position="150"/>
    </location>
    <ligand>
        <name>S-adenosyl-L-methionine</name>
        <dbReference type="ChEBI" id="CHEBI:59789"/>
    </ligand>
</feature>
<dbReference type="PRINTS" id="PR02008">
    <property type="entry name" value="RCMTFAMILY"/>
</dbReference>
<evidence type="ECO:0000256" key="5">
    <source>
        <dbReference type="PROSITE-ProRule" id="PRU01023"/>
    </source>
</evidence>
<keyword evidence="4 5" id="KW-0694">RNA-binding</keyword>
<evidence type="ECO:0000259" key="6">
    <source>
        <dbReference type="PROSITE" id="PS51686"/>
    </source>
</evidence>
<dbReference type="Pfam" id="PF13636">
    <property type="entry name" value="Methyltranf_PUA"/>
    <property type="match status" value="1"/>
</dbReference>
<organism evidence="7 8">
    <name type="scientific">Novipirellula rosea</name>
    <dbReference type="NCBI Taxonomy" id="1031540"/>
    <lineage>
        <taxon>Bacteria</taxon>
        <taxon>Pseudomonadati</taxon>
        <taxon>Planctomycetota</taxon>
        <taxon>Planctomycetia</taxon>
        <taxon>Pirellulales</taxon>
        <taxon>Pirellulaceae</taxon>
        <taxon>Novipirellula</taxon>
    </lineage>
</organism>
<dbReference type="GO" id="GO:0032259">
    <property type="term" value="P:methylation"/>
    <property type="evidence" value="ECO:0007669"/>
    <property type="project" value="UniProtKB-KW"/>
</dbReference>
<dbReference type="Proteomes" id="UP001500840">
    <property type="component" value="Unassembled WGS sequence"/>
</dbReference>
<keyword evidence="1 5" id="KW-0489">Methyltransferase</keyword>
<dbReference type="InterPro" id="IPR049560">
    <property type="entry name" value="MeTrfase_RsmB-F_NOP2_cat"/>
</dbReference>
<feature type="binding site" evidence="5">
    <location>
        <position position="177"/>
    </location>
    <ligand>
        <name>S-adenosyl-L-methionine</name>
        <dbReference type="ChEBI" id="CHEBI:59789"/>
    </ligand>
</feature>
<dbReference type="Gene3D" id="3.30.70.1170">
    <property type="entry name" value="Sun protein, domain 3"/>
    <property type="match status" value="1"/>
</dbReference>
<dbReference type="InterPro" id="IPR029063">
    <property type="entry name" value="SAM-dependent_MTases_sf"/>
</dbReference>
<dbReference type="Gene3D" id="2.30.130.60">
    <property type="match status" value="1"/>
</dbReference>
<sequence>MSVTSTSHSESLDDDSLHDLVRDALGKISLSANELDAFIASLSSRHRNVVRVRREVAPESLPFPTTPVPWYSLGYRCESTESRPSKELAYAAGDYYVQDAGSLLALAALQADHPVALKNQTVCDLCAAPGGKATAILESLESSGFLLANEPIRSRVPALLHNLSRTGSDRFAISQLDPDDLAKQLTGCFDVVVVDAPCSGQALLSRKRQSISALSGHQIEHSASRQQRILSAATRLLRPCGKLVYSTCTFAAAENEAQIDGLLGSHDFTAESIPSLQPYASPITPGCYRLWPHQHDCAGSFAASLIQGEASWSAKTFRNNKPFKTTVELDQWFTDSGQVHRYFGSDSSLYAIPIDAPVWVERVAKLGPEIAHRTGKVWKPAHAAALQRGTLLRSRQTLDVDHETAAQYLSGAPIPCPSRGWTVVQYHGRPLGWVKGDRGLGKNHLPTASRFTQLSPPR</sequence>
<evidence type="ECO:0000256" key="1">
    <source>
        <dbReference type="ARBA" id="ARBA00022603"/>
    </source>
</evidence>
<dbReference type="PANTHER" id="PTHR22807">
    <property type="entry name" value="NOP2 YEAST -RELATED NOL1/NOP2/FMU SUN DOMAIN-CONTAINING"/>
    <property type="match status" value="1"/>
</dbReference>
<dbReference type="Gene3D" id="3.40.50.150">
    <property type="entry name" value="Vaccinia Virus protein VP39"/>
    <property type="match status" value="1"/>
</dbReference>
<feature type="domain" description="SAM-dependent MTase RsmB/NOP-type" evidence="6">
    <location>
        <begin position="25"/>
        <end position="308"/>
    </location>
</feature>
<dbReference type="InterPro" id="IPR023267">
    <property type="entry name" value="RCMT"/>
</dbReference>
<protein>
    <submittedName>
        <fullName evidence="7">SAM-dependent methyltransferase</fullName>
    </submittedName>
</protein>
<dbReference type="GO" id="GO:0008168">
    <property type="term" value="F:methyltransferase activity"/>
    <property type="evidence" value="ECO:0007669"/>
    <property type="project" value="UniProtKB-KW"/>
</dbReference>
<name>A0ABP8NW69_9BACT</name>
<dbReference type="PROSITE" id="PS51686">
    <property type="entry name" value="SAM_MT_RSMB_NOP"/>
    <property type="match status" value="1"/>
</dbReference>
<dbReference type="InterPro" id="IPR027391">
    <property type="entry name" value="Nol1_Nop2_Fmu_2"/>
</dbReference>
<comment type="similarity">
    <text evidence="5">Belongs to the class I-like SAM-binding methyltransferase superfamily. RsmB/NOP family.</text>
</comment>
<dbReference type="CDD" id="cd02440">
    <property type="entry name" value="AdoMet_MTases"/>
    <property type="match status" value="1"/>
</dbReference>
<dbReference type="SUPFAM" id="SSF53335">
    <property type="entry name" value="S-adenosyl-L-methionine-dependent methyltransferases"/>
    <property type="match status" value="1"/>
</dbReference>
<keyword evidence="8" id="KW-1185">Reference proteome</keyword>
<feature type="binding site" evidence="5">
    <location>
        <position position="195"/>
    </location>
    <ligand>
        <name>S-adenosyl-L-methionine</name>
        <dbReference type="ChEBI" id="CHEBI:59789"/>
    </ligand>
</feature>
<dbReference type="RefSeq" id="WP_345328265.1">
    <property type="nucleotide sequence ID" value="NZ_BAABGA010000120.1"/>
</dbReference>
<gene>
    <name evidence="7" type="ORF">GCM10023156_68620</name>
</gene>
<keyword evidence="3 5" id="KW-0949">S-adenosyl-L-methionine</keyword>
<reference evidence="8" key="1">
    <citation type="journal article" date="2019" name="Int. J. Syst. Evol. Microbiol.">
        <title>The Global Catalogue of Microorganisms (GCM) 10K type strain sequencing project: providing services to taxonomists for standard genome sequencing and annotation.</title>
        <authorList>
            <consortium name="The Broad Institute Genomics Platform"/>
            <consortium name="The Broad Institute Genome Sequencing Center for Infectious Disease"/>
            <person name="Wu L."/>
            <person name="Ma J."/>
        </authorList>
    </citation>
    <scope>NUCLEOTIDE SEQUENCE [LARGE SCALE GENOMIC DNA]</scope>
    <source>
        <strain evidence="8">JCM 17759</strain>
    </source>
</reference>
<evidence type="ECO:0000256" key="4">
    <source>
        <dbReference type="ARBA" id="ARBA00022884"/>
    </source>
</evidence>
<keyword evidence="2 5" id="KW-0808">Transferase</keyword>
<dbReference type="EMBL" id="BAABGA010000120">
    <property type="protein sequence ID" value="GAA4472345.1"/>
    <property type="molecule type" value="Genomic_DNA"/>
</dbReference>
<accession>A0ABP8NW69</accession>
<evidence type="ECO:0000313" key="8">
    <source>
        <dbReference type="Proteomes" id="UP001500840"/>
    </source>
</evidence>
<dbReference type="PANTHER" id="PTHR22807:SF53">
    <property type="entry name" value="RIBOSOMAL RNA SMALL SUBUNIT METHYLTRANSFERASE B-RELATED"/>
    <property type="match status" value="1"/>
</dbReference>
<feature type="binding site" evidence="5">
    <location>
        <begin position="126"/>
        <end position="132"/>
    </location>
    <ligand>
        <name>S-adenosyl-L-methionine</name>
        <dbReference type="ChEBI" id="CHEBI:59789"/>
    </ligand>
</feature>